<dbReference type="PANTHER" id="PTHR24276:SF98">
    <property type="entry name" value="FI18310P1-RELATED"/>
    <property type="match status" value="1"/>
</dbReference>
<keyword evidence="1" id="KW-0645">Protease</keyword>
<dbReference type="GO" id="GO:0006508">
    <property type="term" value="P:proteolysis"/>
    <property type="evidence" value="ECO:0007669"/>
    <property type="project" value="UniProtKB-KW"/>
</dbReference>
<evidence type="ECO:0000256" key="4">
    <source>
        <dbReference type="ARBA" id="ARBA00023157"/>
    </source>
</evidence>
<dbReference type="InterPro" id="IPR050430">
    <property type="entry name" value="Peptidase_S1"/>
</dbReference>
<evidence type="ECO:0000256" key="3">
    <source>
        <dbReference type="ARBA" id="ARBA00022825"/>
    </source>
</evidence>
<evidence type="ECO:0000256" key="1">
    <source>
        <dbReference type="ARBA" id="ARBA00022670"/>
    </source>
</evidence>
<dbReference type="PANTHER" id="PTHR24276">
    <property type="entry name" value="POLYSERASE-RELATED"/>
    <property type="match status" value="1"/>
</dbReference>
<evidence type="ECO:0000313" key="6">
    <source>
        <dbReference type="EMBL" id="CAD7577701.1"/>
    </source>
</evidence>
<dbReference type="EMBL" id="OE186031">
    <property type="protein sequence ID" value="CAD7577701.1"/>
    <property type="molecule type" value="Genomic_DNA"/>
</dbReference>
<protein>
    <submittedName>
        <fullName evidence="6">(California timema) hypothetical protein</fullName>
    </submittedName>
</protein>
<dbReference type="Gene3D" id="2.40.10.10">
    <property type="entry name" value="Trypsin-like serine proteases"/>
    <property type="match status" value="2"/>
</dbReference>
<sequence>MGVTSPKQISLEVGKTKWSEKGVEHTVRKIIDHPGFNIRINDDISLLEVDRAFQFNRKVQPVAIYPHLYVPVGSRVTVMGWGKTDPKSKLYEVRRKAKKDFAPQRFENPKNTRSLAAIKYHMVTGGKRACKM</sequence>
<organism evidence="6">
    <name type="scientific">Timema californicum</name>
    <name type="common">California timema</name>
    <name type="synonym">Walking stick</name>
    <dbReference type="NCBI Taxonomy" id="61474"/>
    <lineage>
        <taxon>Eukaryota</taxon>
        <taxon>Metazoa</taxon>
        <taxon>Ecdysozoa</taxon>
        <taxon>Arthropoda</taxon>
        <taxon>Hexapoda</taxon>
        <taxon>Insecta</taxon>
        <taxon>Pterygota</taxon>
        <taxon>Neoptera</taxon>
        <taxon>Polyneoptera</taxon>
        <taxon>Phasmatodea</taxon>
        <taxon>Timematodea</taxon>
        <taxon>Timematoidea</taxon>
        <taxon>Timematidae</taxon>
        <taxon>Timema</taxon>
    </lineage>
</organism>
<keyword evidence="2" id="KW-0378">Hydrolase</keyword>
<dbReference type="SUPFAM" id="SSF50494">
    <property type="entry name" value="Trypsin-like serine proteases"/>
    <property type="match status" value="1"/>
</dbReference>
<dbReference type="InterPro" id="IPR001254">
    <property type="entry name" value="Trypsin_dom"/>
</dbReference>
<feature type="domain" description="Peptidase S1" evidence="5">
    <location>
        <begin position="14"/>
        <end position="101"/>
    </location>
</feature>
<proteinExistence type="predicted"/>
<dbReference type="InterPro" id="IPR043504">
    <property type="entry name" value="Peptidase_S1_PA_chymotrypsin"/>
</dbReference>
<evidence type="ECO:0000256" key="2">
    <source>
        <dbReference type="ARBA" id="ARBA00022801"/>
    </source>
</evidence>
<gene>
    <name evidence="6" type="ORF">TCMB3V08_LOCUS10249</name>
</gene>
<evidence type="ECO:0000259" key="5">
    <source>
        <dbReference type="Pfam" id="PF00089"/>
    </source>
</evidence>
<dbReference type="AlphaFoldDB" id="A0A7R9PC20"/>
<dbReference type="InterPro" id="IPR009003">
    <property type="entry name" value="Peptidase_S1_PA"/>
</dbReference>
<accession>A0A7R9PC20</accession>
<dbReference type="Pfam" id="PF00089">
    <property type="entry name" value="Trypsin"/>
    <property type="match status" value="1"/>
</dbReference>
<keyword evidence="4" id="KW-1015">Disulfide bond</keyword>
<name>A0A7R9PC20_TIMCA</name>
<reference evidence="6" key="1">
    <citation type="submission" date="2020-11" db="EMBL/GenBank/DDBJ databases">
        <authorList>
            <person name="Tran Van P."/>
        </authorList>
    </citation>
    <scope>NUCLEOTIDE SEQUENCE</scope>
</reference>
<dbReference type="GO" id="GO:0004252">
    <property type="term" value="F:serine-type endopeptidase activity"/>
    <property type="evidence" value="ECO:0007669"/>
    <property type="project" value="InterPro"/>
</dbReference>
<keyword evidence="3" id="KW-0720">Serine protease</keyword>